<comment type="caution">
    <text evidence="1">The sequence shown here is derived from an EMBL/GenBank/DDBJ whole genome shotgun (WGS) entry which is preliminary data.</text>
</comment>
<protein>
    <submittedName>
        <fullName evidence="1">Uncharacterized protein</fullName>
    </submittedName>
</protein>
<dbReference type="AlphaFoldDB" id="A0A9P6J714"/>
<evidence type="ECO:0000313" key="2">
    <source>
        <dbReference type="Proteomes" id="UP000738359"/>
    </source>
</evidence>
<keyword evidence="2" id="KW-1185">Reference proteome</keyword>
<dbReference type="EMBL" id="JAAAHY010000425">
    <property type="protein sequence ID" value="KAF9963934.1"/>
    <property type="molecule type" value="Genomic_DNA"/>
</dbReference>
<reference evidence="1" key="1">
    <citation type="journal article" date="2020" name="Fungal Divers.">
        <title>Resolving the Mortierellaceae phylogeny through synthesis of multi-gene phylogenetics and phylogenomics.</title>
        <authorList>
            <person name="Vandepol N."/>
            <person name="Liber J."/>
            <person name="Desiro A."/>
            <person name="Na H."/>
            <person name="Kennedy M."/>
            <person name="Barry K."/>
            <person name="Grigoriev I.V."/>
            <person name="Miller A.N."/>
            <person name="O'Donnell K."/>
            <person name="Stajich J.E."/>
            <person name="Bonito G."/>
        </authorList>
    </citation>
    <scope>NUCLEOTIDE SEQUENCE</scope>
    <source>
        <strain evidence="1">CK1249</strain>
    </source>
</reference>
<dbReference type="Proteomes" id="UP000738359">
    <property type="component" value="Unassembled WGS sequence"/>
</dbReference>
<evidence type="ECO:0000313" key="1">
    <source>
        <dbReference type="EMBL" id="KAF9963934.1"/>
    </source>
</evidence>
<gene>
    <name evidence="1" type="ORF">BGZ70_007095</name>
</gene>
<proteinExistence type="predicted"/>
<accession>A0A9P6J714</accession>
<sequence>MDKVNRHRGFLTLCEQVDHPAWRLKHLDIGYGNPSDVAKILRVSAPPLVSFQLWSTIEAVLSQCPDLKSFDVYTYERGLDRRTVMIGGTGSQWVGSDGRVFKVLLSDKALWAPVLVLCEAMGENKVKDEENSIPDDPWKQLELMESFKIESHIRFLAI</sequence>
<name>A0A9P6J714_MORAP</name>
<organism evidence="1 2">
    <name type="scientific">Mortierella alpina</name>
    <name type="common">Oleaginous fungus</name>
    <name type="synonym">Mortierella renispora</name>
    <dbReference type="NCBI Taxonomy" id="64518"/>
    <lineage>
        <taxon>Eukaryota</taxon>
        <taxon>Fungi</taxon>
        <taxon>Fungi incertae sedis</taxon>
        <taxon>Mucoromycota</taxon>
        <taxon>Mortierellomycotina</taxon>
        <taxon>Mortierellomycetes</taxon>
        <taxon>Mortierellales</taxon>
        <taxon>Mortierellaceae</taxon>
        <taxon>Mortierella</taxon>
    </lineage>
</organism>